<keyword evidence="2" id="KW-0833">Ubl conjugation pathway</keyword>
<reference evidence="6" key="1">
    <citation type="journal article" date="2023" name="Mol. Phylogenet. Evol.">
        <title>Genome-scale phylogeny and comparative genomics of the fungal order Sordariales.</title>
        <authorList>
            <person name="Hensen N."/>
            <person name="Bonometti L."/>
            <person name="Westerberg I."/>
            <person name="Brannstrom I.O."/>
            <person name="Guillou S."/>
            <person name="Cros-Aarteil S."/>
            <person name="Calhoun S."/>
            <person name="Haridas S."/>
            <person name="Kuo A."/>
            <person name="Mondo S."/>
            <person name="Pangilinan J."/>
            <person name="Riley R."/>
            <person name="LaButti K."/>
            <person name="Andreopoulos B."/>
            <person name="Lipzen A."/>
            <person name="Chen C."/>
            <person name="Yan M."/>
            <person name="Daum C."/>
            <person name="Ng V."/>
            <person name="Clum A."/>
            <person name="Steindorff A."/>
            <person name="Ohm R.A."/>
            <person name="Martin F."/>
            <person name="Silar P."/>
            <person name="Natvig D.O."/>
            <person name="Lalanne C."/>
            <person name="Gautier V."/>
            <person name="Ament-Velasquez S.L."/>
            <person name="Kruys A."/>
            <person name="Hutchinson M.I."/>
            <person name="Powell A.J."/>
            <person name="Barry K."/>
            <person name="Miller A.N."/>
            <person name="Grigoriev I.V."/>
            <person name="Debuchy R."/>
            <person name="Gladieux P."/>
            <person name="Hiltunen Thoren M."/>
            <person name="Johannesson H."/>
        </authorList>
    </citation>
    <scope>NUCLEOTIDE SEQUENCE [LARGE SCALE GENOMIC DNA]</scope>
    <source>
        <strain evidence="6">CBS 284.82</strain>
    </source>
</reference>
<dbReference type="InterPro" id="IPR001810">
    <property type="entry name" value="F-box_dom"/>
</dbReference>
<comment type="caution">
    <text evidence="5">The sequence shown here is derived from an EMBL/GenBank/DDBJ whole genome shotgun (WGS) entry which is preliminary data.</text>
</comment>
<dbReference type="InterPro" id="IPR045048">
    <property type="entry name" value="FBXO31/39"/>
</dbReference>
<protein>
    <recommendedName>
        <fullName evidence="4">F-box domain-containing protein</fullName>
    </recommendedName>
</protein>
<dbReference type="PROSITE" id="PS50181">
    <property type="entry name" value="FBOX"/>
    <property type="match status" value="1"/>
</dbReference>
<proteinExistence type="predicted"/>
<feature type="compositionally biased region" description="Low complexity" evidence="3">
    <location>
        <begin position="183"/>
        <end position="195"/>
    </location>
</feature>
<feature type="region of interest" description="Disordered" evidence="3">
    <location>
        <begin position="183"/>
        <end position="206"/>
    </location>
</feature>
<dbReference type="Pfam" id="PF12014">
    <property type="entry name" value="Cyclin_D1_bind"/>
    <property type="match status" value="1"/>
</dbReference>
<evidence type="ECO:0000313" key="5">
    <source>
        <dbReference type="EMBL" id="KAK4034337.1"/>
    </source>
</evidence>
<organism evidence="5 6">
    <name type="scientific">Parachaetomium inaequale</name>
    <dbReference type="NCBI Taxonomy" id="2588326"/>
    <lineage>
        <taxon>Eukaryota</taxon>
        <taxon>Fungi</taxon>
        <taxon>Dikarya</taxon>
        <taxon>Ascomycota</taxon>
        <taxon>Pezizomycotina</taxon>
        <taxon>Sordariomycetes</taxon>
        <taxon>Sordariomycetidae</taxon>
        <taxon>Sordariales</taxon>
        <taxon>Chaetomiaceae</taxon>
        <taxon>Parachaetomium</taxon>
    </lineage>
</organism>
<dbReference type="PANTHER" id="PTHR10706:SF130">
    <property type="entry name" value="F-BOX ONLY PROTEIN 31"/>
    <property type="match status" value="1"/>
</dbReference>
<dbReference type="AlphaFoldDB" id="A0AAN6PE76"/>
<dbReference type="EMBL" id="MU854484">
    <property type="protein sequence ID" value="KAK4034337.1"/>
    <property type="molecule type" value="Genomic_DNA"/>
</dbReference>
<evidence type="ECO:0000256" key="1">
    <source>
        <dbReference type="ARBA" id="ARBA00004906"/>
    </source>
</evidence>
<evidence type="ECO:0000256" key="3">
    <source>
        <dbReference type="SAM" id="MobiDB-lite"/>
    </source>
</evidence>
<accession>A0AAN6PE76</accession>
<comment type="pathway">
    <text evidence="1">Protein modification; protein ubiquitination.</text>
</comment>
<dbReference type="PANTHER" id="PTHR10706">
    <property type="entry name" value="F-BOX FAMILY PROTEIN"/>
    <property type="match status" value="1"/>
</dbReference>
<sequence>MRADSEPCTSAGECLLTTLPAELIASIFSYLAPDDLSHMAETCRVLYRHATEDRLWRTHVQANVPGQKVTSAYPFASFRELYSAHNPHWFVAKYKLWFSDTGLPGRIVLTRYDQRRGCIEGYQLLANNTNSSFHTWHAHGDTIISGFSPKVKLHLDSPALHLPAHPTQTEDVLVFPVHQEATDAANGDASGASSGKPHGQDGQAQRENDFQSEILMHPSAPNRLQSSFVYARCLSPDDIAERSGRRFPYSHVWPPPAIPSPRRVLGAGLERPTSLRDQDRAQSRREVYDRAFRLHKWLQMHDFEEYIPSPNILTGDFQSQLDLAIRRTAQLPRRITLGEEVSTFATLDPAQYTPTPTKPFRGIWVGDYGAHGCEFLWLHQPDDDPADAFNPERGVGESDAAYAARKRDAAVYRGRLEAVKLTGDANVPRGEYSFVVDDLGEGGLVRVETEAPFEGARVVKSRGHIANNGFSNDTYVDAELFLVSPDVLAHNWLALGHISYFHRVDIDSLIVPN</sequence>
<evidence type="ECO:0000256" key="2">
    <source>
        <dbReference type="ARBA" id="ARBA00022786"/>
    </source>
</evidence>
<dbReference type="Gene3D" id="1.20.1280.50">
    <property type="match status" value="1"/>
</dbReference>
<feature type="domain" description="F-box" evidence="4">
    <location>
        <begin position="13"/>
        <end position="59"/>
    </location>
</feature>
<dbReference type="SUPFAM" id="SSF81383">
    <property type="entry name" value="F-box domain"/>
    <property type="match status" value="1"/>
</dbReference>
<dbReference type="Pfam" id="PF12937">
    <property type="entry name" value="F-box-like"/>
    <property type="match status" value="1"/>
</dbReference>
<gene>
    <name evidence="5" type="ORF">C8A01DRAFT_18846</name>
</gene>
<dbReference type="InterPro" id="IPR036047">
    <property type="entry name" value="F-box-like_dom_sf"/>
</dbReference>
<name>A0AAN6PE76_9PEZI</name>
<evidence type="ECO:0000259" key="4">
    <source>
        <dbReference type="PROSITE" id="PS50181"/>
    </source>
</evidence>
<dbReference type="Proteomes" id="UP001303115">
    <property type="component" value="Unassembled WGS sequence"/>
</dbReference>
<keyword evidence="6" id="KW-1185">Reference proteome</keyword>
<evidence type="ECO:0000313" key="6">
    <source>
        <dbReference type="Proteomes" id="UP001303115"/>
    </source>
</evidence>